<evidence type="ECO:0000256" key="1">
    <source>
        <dbReference type="SAM" id="Phobius"/>
    </source>
</evidence>
<dbReference type="InParanoid" id="A0A0H2RGM1"/>
<gene>
    <name evidence="2" type="ORF">SCHPADRAFT_503796</name>
</gene>
<evidence type="ECO:0000313" key="3">
    <source>
        <dbReference type="Proteomes" id="UP000053477"/>
    </source>
</evidence>
<proteinExistence type="predicted"/>
<keyword evidence="1" id="KW-0812">Transmembrane</keyword>
<evidence type="ECO:0000313" key="2">
    <source>
        <dbReference type="EMBL" id="KLO10722.1"/>
    </source>
</evidence>
<keyword evidence="1" id="KW-1133">Transmembrane helix</keyword>
<name>A0A0H2RGM1_9AGAM</name>
<dbReference type="Proteomes" id="UP000053477">
    <property type="component" value="Unassembled WGS sequence"/>
</dbReference>
<dbReference type="EMBL" id="KQ086018">
    <property type="protein sequence ID" value="KLO10722.1"/>
    <property type="molecule type" value="Genomic_DNA"/>
</dbReference>
<protein>
    <submittedName>
        <fullName evidence="2">Uncharacterized protein</fullName>
    </submittedName>
</protein>
<keyword evidence="1" id="KW-0472">Membrane</keyword>
<sequence>MSRGRGRKQLLCTRSLEVLRMRQSNHWVFSQCTQRNLNRLVTFHFIVSLLLLFGLYHRDVILRRRTHLDALVCPTDVAPPDIPEPNPTSLAISLVKGLFTTVQDAARAITFGDPTLLLLNLLLHLSMQLYEQSGFCDKQCWKGAAISATARLRYRRMDEHSIMHPIRSRPTHLLMPFCLIDHACIAKNRRSLG</sequence>
<organism evidence="2 3">
    <name type="scientific">Schizopora paradoxa</name>
    <dbReference type="NCBI Taxonomy" id="27342"/>
    <lineage>
        <taxon>Eukaryota</taxon>
        <taxon>Fungi</taxon>
        <taxon>Dikarya</taxon>
        <taxon>Basidiomycota</taxon>
        <taxon>Agaricomycotina</taxon>
        <taxon>Agaricomycetes</taxon>
        <taxon>Hymenochaetales</taxon>
        <taxon>Schizoporaceae</taxon>
        <taxon>Schizopora</taxon>
    </lineage>
</organism>
<accession>A0A0H2RGM1</accession>
<keyword evidence="3" id="KW-1185">Reference proteome</keyword>
<dbReference type="AlphaFoldDB" id="A0A0H2RGM1"/>
<reference evidence="2 3" key="1">
    <citation type="submission" date="2015-04" db="EMBL/GenBank/DDBJ databases">
        <title>Complete genome sequence of Schizopora paradoxa KUC8140, a cosmopolitan wood degrader in East Asia.</title>
        <authorList>
            <consortium name="DOE Joint Genome Institute"/>
            <person name="Min B."/>
            <person name="Park H."/>
            <person name="Jang Y."/>
            <person name="Kim J.-J."/>
            <person name="Kim K.H."/>
            <person name="Pangilinan J."/>
            <person name="Lipzen A."/>
            <person name="Riley R."/>
            <person name="Grigoriev I.V."/>
            <person name="Spatafora J.W."/>
            <person name="Choi I.-G."/>
        </authorList>
    </citation>
    <scope>NUCLEOTIDE SEQUENCE [LARGE SCALE GENOMIC DNA]</scope>
    <source>
        <strain evidence="2 3">KUC8140</strain>
    </source>
</reference>
<feature type="transmembrane region" description="Helical" evidence="1">
    <location>
        <begin position="37"/>
        <end position="56"/>
    </location>
</feature>